<dbReference type="PROSITE" id="PS51464">
    <property type="entry name" value="SIS"/>
    <property type="match status" value="1"/>
</dbReference>
<dbReference type="InterPro" id="IPR001347">
    <property type="entry name" value="SIS_dom"/>
</dbReference>
<keyword evidence="1" id="KW-0677">Repeat</keyword>
<dbReference type="Pfam" id="PF01380">
    <property type="entry name" value="SIS"/>
    <property type="match status" value="2"/>
</dbReference>
<evidence type="ECO:0000259" key="2">
    <source>
        <dbReference type="PROSITE" id="PS51464"/>
    </source>
</evidence>
<comment type="caution">
    <text evidence="3">The sequence shown here is derived from an EMBL/GenBank/DDBJ whole genome shotgun (WGS) entry which is preliminary data.</text>
</comment>
<evidence type="ECO:0000313" key="4">
    <source>
        <dbReference type="Proteomes" id="UP000242616"/>
    </source>
</evidence>
<dbReference type="CDD" id="cd05008">
    <property type="entry name" value="SIS_GlmS_GlmD_1"/>
    <property type="match status" value="1"/>
</dbReference>
<protein>
    <submittedName>
        <fullName evidence="3">Sugar isomerase</fullName>
    </submittedName>
</protein>
<dbReference type="InterPro" id="IPR046348">
    <property type="entry name" value="SIS_dom_sf"/>
</dbReference>
<dbReference type="InterPro" id="IPR035466">
    <property type="entry name" value="GlmS/AgaS_SIS"/>
</dbReference>
<proteinExistence type="predicted"/>
<dbReference type="InterPro" id="IPR035490">
    <property type="entry name" value="GlmS/FrlB_SIS"/>
</dbReference>
<name>A0ABX3IKP7_9BACT</name>
<dbReference type="PANTHER" id="PTHR10937:SF4">
    <property type="entry name" value="GLUCOSAMINE-6-PHOSPHATE DEAMINASE"/>
    <property type="match status" value="1"/>
</dbReference>
<dbReference type="SUPFAM" id="SSF53697">
    <property type="entry name" value="SIS domain"/>
    <property type="match status" value="1"/>
</dbReference>
<dbReference type="RefSeq" id="WP_077198257.1">
    <property type="nucleotide sequence ID" value="NZ_LBFC01000018.1"/>
</dbReference>
<dbReference type="Gene3D" id="3.40.50.10490">
    <property type="entry name" value="Glucose-6-phosphate isomerase like protein, domain 1"/>
    <property type="match status" value="2"/>
</dbReference>
<feature type="domain" description="SIS" evidence="2">
    <location>
        <begin position="21"/>
        <end position="157"/>
    </location>
</feature>
<accession>A0ABX3IKP7</accession>
<evidence type="ECO:0000313" key="3">
    <source>
        <dbReference type="EMBL" id="ONN27117.1"/>
    </source>
</evidence>
<reference evidence="3 4" key="1">
    <citation type="submission" date="2015-06" db="EMBL/GenBank/DDBJ databases">
        <title>Genome sequencing of Thermotogales isolates from hydrothermal vents.</title>
        <authorList>
            <person name="Haverkamp T.H."/>
            <person name="Kublanov I.V."/>
            <person name="Nesbo C.L."/>
        </authorList>
    </citation>
    <scope>NUCLEOTIDE SEQUENCE [LARGE SCALE GENOMIC DNA]</scope>
    <source>
        <strain evidence="4">ik275mar</strain>
    </source>
</reference>
<gene>
    <name evidence="3" type="ORF">XJ44_04815</name>
</gene>
<dbReference type="GO" id="GO:0016853">
    <property type="term" value="F:isomerase activity"/>
    <property type="evidence" value="ECO:0007669"/>
    <property type="project" value="UniProtKB-KW"/>
</dbReference>
<evidence type="ECO:0000256" key="1">
    <source>
        <dbReference type="ARBA" id="ARBA00022737"/>
    </source>
</evidence>
<dbReference type="PANTHER" id="PTHR10937">
    <property type="entry name" value="GLUCOSAMINE--FRUCTOSE-6-PHOSPHATE AMINOTRANSFERASE, ISOMERIZING"/>
    <property type="match status" value="1"/>
</dbReference>
<dbReference type="CDD" id="cd05009">
    <property type="entry name" value="SIS_GlmS_GlmD_2"/>
    <property type="match status" value="1"/>
</dbReference>
<keyword evidence="4" id="KW-1185">Reference proteome</keyword>
<dbReference type="Proteomes" id="UP000242616">
    <property type="component" value="Unassembled WGS sequence"/>
</dbReference>
<keyword evidence="3" id="KW-0413">Isomerase</keyword>
<sequence length="299" mass="34140">MNYTYNEIMRTPELLKKIENYSIEFSSNKKYVFVGCGSSYNLAFTASKILKVNSETLTGGKILALDYTPKCDIGIFISRTGESTETVLSAEKFKKNGILTIGITCEKNSSLEKVCDQTFTFDFLHEESIVMTGSFTAILYFLIKNGEISNMAKKIIEKSNDYLEKIDLKKYNHFVFLGFDEEYGISKEGALKIQEMAKQFVEFHEPLEYRHGPISKLTDKTLVIINSKDTKYEHTLKKDLEKYTKVIYLGKDGDIDIKYNSGFETPLRVIFLQILAYKKAISEGLNPDRPENLSKSVKI</sequence>
<organism evidence="3 4">
    <name type="scientific">Thermosipho affectus</name>
    <dbReference type="NCBI Taxonomy" id="660294"/>
    <lineage>
        <taxon>Bacteria</taxon>
        <taxon>Thermotogati</taxon>
        <taxon>Thermotogota</taxon>
        <taxon>Thermotogae</taxon>
        <taxon>Thermotogales</taxon>
        <taxon>Fervidobacteriaceae</taxon>
        <taxon>Thermosipho</taxon>
    </lineage>
</organism>
<dbReference type="EMBL" id="LBFC01000018">
    <property type="protein sequence ID" value="ONN27117.1"/>
    <property type="molecule type" value="Genomic_DNA"/>
</dbReference>